<evidence type="ECO:0000313" key="3">
    <source>
        <dbReference type="EMBL" id="KAF9076959.1"/>
    </source>
</evidence>
<keyword evidence="2" id="KW-0472">Membrane</keyword>
<comment type="caution">
    <text evidence="3">The sequence shown here is derived from an EMBL/GenBank/DDBJ whole genome shotgun (WGS) entry which is preliminary data.</text>
</comment>
<feature type="transmembrane region" description="Helical" evidence="2">
    <location>
        <begin position="141"/>
        <end position="160"/>
    </location>
</feature>
<evidence type="ECO:0000313" key="4">
    <source>
        <dbReference type="Proteomes" id="UP000772434"/>
    </source>
</evidence>
<gene>
    <name evidence="3" type="ORF">BDP27DRAFT_709914</name>
</gene>
<feature type="region of interest" description="Disordered" evidence="1">
    <location>
        <begin position="190"/>
        <end position="302"/>
    </location>
</feature>
<feature type="compositionally biased region" description="Polar residues" evidence="1">
    <location>
        <begin position="241"/>
        <end position="253"/>
    </location>
</feature>
<organism evidence="3 4">
    <name type="scientific">Rhodocollybia butyracea</name>
    <dbReference type="NCBI Taxonomy" id="206335"/>
    <lineage>
        <taxon>Eukaryota</taxon>
        <taxon>Fungi</taxon>
        <taxon>Dikarya</taxon>
        <taxon>Basidiomycota</taxon>
        <taxon>Agaricomycotina</taxon>
        <taxon>Agaricomycetes</taxon>
        <taxon>Agaricomycetidae</taxon>
        <taxon>Agaricales</taxon>
        <taxon>Marasmiineae</taxon>
        <taxon>Omphalotaceae</taxon>
        <taxon>Rhodocollybia</taxon>
    </lineage>
</organism>
<dbReference type="AlphaFoldDB" id="A0A9P5Q8P4"/>
<sequence>MDSLLNSAGKRLFEKHLEQYAPVDPMYEFYTDARGKQQRRRVCFTLFHGRNPNIDTLQRDIPPGLSARDAKILKSVQRRAHYLDKGFSLCGLRFGWTFIIGIIPGAGDVADASLNYLLVVRKARKADIPPWLLRRMLMNNAVSVAVGLVPIAGDVILAAFKANSRNAALLEEFLRIRGEQFMKLGPDAAPAAANKKKNGKGKTVAPGVTKSDAEQVKPGAGIDDVAREKIPGGSTAVAVESSLQPASTSTSPPARTPGSGKSTGRKGFGSFFAKKAPSPAGEKGRFIEDVDGSKAQKDARSV</sequence>
<protein>
    <submittedName>
        <fullName evidence="3">Uncharacterized protein</fullName>
    </submittedName>
</protein>
<dbReference type="EMBL" id="JADNRY010000005">
    <property type="protein sequence ID" value="KAF9076959.1"/>
    <property type="molecule type" value="Genomic_DNA"/>
</dbReference>
<dbReference type="OrthoDB" id="2103474at2759"/>
<evidence type="ECO:0000256" key="1">
    <source>
        <dbReference type="SAM" id="MobiDB-lite"/>
    </source>
</evidence>
<dbReference type="InterPro" id="IPR025187">
    <property type="entry name" value="DUF4112"/>
</dbReference>
<name>A0A9P5Q8P4_9AGAR</name>
<feature type="transmembrane region" description="Helical" evidence="2">
    <location>
        <begin position="87"/>
        <end position="107"/>
    </location>
</feature>
<dbReference type="Proteomes" id="UP000772434">
    <property type="component" value="Unassembled WGS sequence"/>
</dbReference>
<keyword evidence="4" id="KW-1185">Reference proteome</keyword>
<keyword evidence="2" id="KW-0812">Transmembrane</keyword>
<accession>A0A9P5Q8P4</accession>
<dbReference type="PANTHER" id="PTHR35519">
    <property type="entry name" value="MEMBRANE PROTEINS"/>
    <property type="match status" value="1"/>
</dbReference>
<reference evidence="3" key="1">
    <citation type="submission" date="2020-11" db="EMBL/GenBank/DDBJ databases">
        <authorList>
            <consortium name="DOE Joint Genome Institute"/>
            <person name="Ahrendt S."/>
            <person name="Riley R."/>
            <person name="Andreopoulos W."/>
            <person name="Labutti K."/>
            <person name="Pangilinan J."/>
            <person name="Ruiz-Duenas F.J."/>
            <person name="Barrasa J.M."/>
            <person name="Sanchez-Garcia M."/>
            <person name="Camarero S."/>
            <person name="Miyauchi S."/>
            <person name="Serrano A."/>
            <person name="Linde D."/>
            <person name="Babiker R."/>
            <person name="Drula E."/>
            <person name="Ayuso-Fernandez I."/>
            <person name="Pacheco R."/>
            <person name="Padilla G."/>
            <person name="Ferreira P."/>
            <person name="Barriuso J."/>
            <person name="Kellner H."/>
            <person name="Castanera R."/>
            <person name="Alfaro M."/>
            <person name="Ramirez L."/>
            <person name="Pisabarro A.G."/>
            <person name="Kuo A."/>
            <person name="Tritt A."/>
            <person name="Lipzen A."/>
            <person name="He G."/>
            <person name="Yan M."/>
            <person name="Ng V."/>
            <person name="Cullen D."/>
            <person name="Martin F."/>
            <person name="Rosso M.-N."/>
            <person name="Henrissat B."/>
            <person name="Hibbett D."/>
            <person name="Martinez A.T."/>
            <person name="Grigoriev I.V."/>
        </authorList>
    </citation>
    <scope>NUCLEOTIDE SEQUENCE</scope>
    <source>
        <strain evidence="3">AH 40177</strain>
    </source>
</reference>
<keyword evidence="2" id="KW-1133">Transmembrane helix</keyword>
<dbReference type="Pfam" id="PF13430">
    <property type="entry name" value="DUF4112"/>
    <property type="match status" value="1"/>
</dbReference>
<proteinExistence type="predicted"/>
<evidence type="ECO:0000256" key="2">
    <source>
        <dbReference type="SAM" id="Phobius"/>
    </source>
</evidence>
<feature type="compositionally biased region" description="Basic and acidic residues" evidence="1">
    <location>
        <begin position="282"/>
        <end position="302"/>
    </location>
</feature>
<dbReference type="PANTHER" id="PTHR35519:SF2">
    <property type="entry name" value="PH DOMAIN PROTEIN"/>
    <property type="match status" value="1"/>
</dbReference>